<gene>
    <name evidence="1" type="ORF">L1987_20288</name>
</gene>
<reference evidence="2" key="1">
    <citation type="journal article" date="2022" name="Mol. Ecol. Resour.">
        <title>The genomes of chicory, endive, great burdock and yacon provide insights into Asteraceae palaeo-polyploidization history and plant inulin production.</title>
        <authorList>
            <person name="Fan W."/>
            <person name="Wang S."/>
            <person name="Wang H."/>
            <person name="Wang A."/>
            <person name="Jiang F."/>
            <person name="Liu H."/>
            <person name="Zhao H."/>
            <person name="Xu D."/>
            <person name="Zhang Y."/>
        </authorList>
    </citation>
    <scope>NUCLEOTIDE SEQUENCE [LARGE SCALE GENOMIC DNA]</scope>
    <source>
        <strain evidence="2">cv. Yunnan</strain>
    </source>
</reference>
<evidence type="ECO:0000313" key="2">
    <source>
        <dbReference type="Proteomes" id="UP001056120"/>
    </source>
</evidence>
<organism evidence="1 2">
    <name type="scientific">Smallanthus sonchifolius</name>
    <dbReference type="NCBI Taxonomy" id="185202"/>
    <lineage>
        <taxon>Eukaryota</taxon>
        <taxon>Viridiplantae</taxon>
        <taxon>Streptophyta</taxon>
        <taxon>Embryophyta</taxon>
        <taxon>Tracheophyta</taxon>
        <taxon>Spermatophyta</taxon>
        <taxon>Magnoliopsida</taxon>
        <taxon>eudicotyledons</taxon>
        <taxon>Gunneridae</taxon>
        <taxon>Pentapetalae</taxon>
        <taxon>asterids</taxon>
        <taxon>campanulids</taxon>
        <taxon>Asterales</taxon>
        <taxon>Asteraceae</taxon>
        <taxon>Asteroideae</taxon>
        <taxon>Heliantheae alliance</taxon>
        <taxon>Millerieae</taxon>
        <taxon>Smallanthus</taxon>
    </lineage>
</organism>
<protein>
    <submittedName>
        <fullName evidence="1">Uncharacterized protein</fullName>
    </submittedName>
</protein>
<dbReference type="Proteomes" id="UP001056120">
    <property type="component" value="Linkage Group LG07"/>
</dbReference>
<name>A0ACB9IS66_9ASTR</name>
<evidence type="ECO:0000313" key="1">
    <source>
        <dbReference type="EMBL" id="KAI3810666.1"/>
    </source>
</evidence>
<accession>A0ACB9IS66</accession>
<comment type="caution">
    <text evidence="1">The sequence shown here is derived from an EMBL/GenBank/DDBJ whole genome shotgun (WGS) entry which is preliminary data.</text>
</comment>
<dbReference type="EMBL" id="CM042024">
    <property type="protein sequence ID" value="KAI3810666.1"/>
    <property type="molecule type" value="Genomic_DNA"/>
</dbReference>
<sequence length="161" mass="18247">MGEAHEPTNEGGKRLMLAIKHHFNPSKDVIIDIKPLQSHSPFVSWSYNADVDEFTLTDVKKQQMRCLSKKIFKMPSKDIKTLSELPLKNPSKDPRGYEAYQQRSTLIVADRLISSVQHLMLLTGLSAAFNRSVLMLILILVADSLVLEDKSLQLTIHAKRH</sequence>
<proteinExistence type="predicted"/>
<reference evidence="1 2" key="2">
    <citation type="journal article" date="2022" name="Mol. Ecol. Resour.">
        <title>The genomes of chicory, endive, great burdock and yacon provide insights into Asteraceae paleo-polyploidization history and plant inulin production.</title>
        <authorList>
            <person name="Fan W."/>
            <person name="Wang S."/>
            <person name="Wang H."/>
            <person name="Wang A."/>
            <person name="Jiang F."/>
            <person name="Liu H."/>
            <person name="Zhao H."/>
            <person name="Xu D."/>
            <person name="Zhang Y."/>
        </authorList>
    </citation>
    <scope>NUCLEOTIDE SEQUENCE [LARGE SCALE GENOMIC DNA]</scope>
    <source>
        <strain evidence="2">cv. Yunnan</strain>
        <tissue evidence="1">Leaves</tissue>
    </source>
</reference>
<keyword evidence="2" id="KW-1185">Reference proteome</keyword>